<feature type="compositionally biased region" description="Basic and acidic residues" evidence="3">
    <location>
        <begin position="824"/>
        <end position="847"/>
    </location>
</feature>
<accession>A0A812Y2U1</accession>
<evidence type="ECO:0000256" key="1">
    <source>
        <dbReference type="PROSITE-ProRule" id="PRU00047"/>
    </source>
</evidence>
<feature type="domain" description="CCHC-type" evidence="4">
    <location>
        <begin position="276"/>
        <end position="289"/>
    </location>
</feature>
<feature type="compositionally biased region" description="Acidic residues" evidence="3">
    <location>
        <begin position="692"/>
        <end position="703"/>
    </location>
</feature>
<evidence type="ECO:0000256" key="3">
    <source>
        <dbReference type="SAM" id="MobiDB-lite"/>
    </source>
</evidence>
<dbReference type="Proteomes" id="UP000601435">
    <property type="component" value="Unassembled WGS sequence"/>
</dbReference>
<feature type="region of interest" description="Disordered" evidence="3">
    <location>
        <begin position="562"/>
        <end position="723"/>
    </location>
</feature>
<dbReference type="EMBL" id="CAJNJA010040880">
    <property type="protein sequence ID" value="CAE7770115.1"/>
    <property type="molecule type" value="Genomic_DNA"/>
</dbReference>
<feature type="region of interest" description="Disordered" evidence="3">
    <location>
        <begin position="403"/>
        <end position="547"/>
    </location>
</feature>
<feature type="region of interest" description="Disordered" evidence="3">
    <location>
        <begin position="880"/>
        <end position="1002"/>
    </location>
</feature>
<dbReference type="AlphaFoldDB" id="A0A812Y2U1"/>
<feature type="region of interest" description="Disordered" evidence="3">
    <location>
        <begin position="1"/>
        <end position="22"/>
    </location>
</feature>
<keyword evidence="1" id="KW-0863">Zinc-finger</keyword>
<feature type="compositionally biased region" description="Low complexity" evidence="3">
    <location>
        <begin position="709"/>
        <end position="723"/>
    </location>
</feature>
<feature type="region of interest" description="Disordered" evidence="3">
    <location>
        <begin position="242"/>
        <end position="270"/>
    </location>
</feature>
<gene>
    <name evidence="5" type="ORF">SNEC2469_LOCUS22488</name>
</gene>
<feature type="compositionally biased region" description="Basic and acidic residues" evidence="3">
    <location>
        <begin position="645"/>
        <end position="683"/>
    </location>
</feature>
<feature type="compositionally biased region" description="Basic and acidic residues" evidence="3">
    <location>
        <begin position="352"/>
        <end position="370"/>
    </location>
</feature>
<dbReference type="GO" id="GO:0008270">
    <property type="term" value="F:zinc ion binding"/>
    <property type="evidence" value="ECO:0007669"/>
    <property type="project" value="UniProtKB-KW"/>
</dbReference>
<comment type="caution">
    <text evidence="5">The sequence shown here is derived from an EMBL/GenBank/DDBJ whole genome shotgun (WGS) entry which is preliminary data.</text>
</comment>
<keyword evidence="1" id="KW-0479">Metal-binding</keyword>
<feature type="compositionally biased region" description="Basic residues" evidence="3">
    <location>
        <begin position="933"/>
        <end position="953"/>
    </location>
</feature>
<evidence type="ECO:0000313" key="5">
    <source>
        <dbReference type="EMBL" id="CAE7770115.1"/>
    </source>
</evidence>
<sequence>VEKRKDGDTRATGTGQNKELVEAMKSTAGDKGDAEQYLPWRHRMSAYVCSIYPDLRDVLEWCEEREKSISTTELTDAFGEGADEIDRVPNLFEKSTELSSALQIVTAKERFAIVINCNTNGFEAWRRLARRYDPATASRKRSMLKSVINPQKQKLEHLPQAIEEWLDAIASYEKRKDASGNRTKIPEEMKTAALESMLPQDLEAHVQLNQSKFAGFEDLLEEVTRYVEHRTGKTLKAFSTTQAAGKDSLGDPMDVSSVGKGKDNKGGRGTKFLGTCNNCGKTGHKAAECWQSSAKGGKGSYSRDPGKGEEWNEEAGQDETSWEHGDRTEDQGWEDWPEEADWNEANGLLIGGREEESGTGKMSDFGERLRNAGLDPSQLDGLSDDEAHELQGALLASLVALQARAKARAEPKAEAKAKEEPKAKEGAKTAKEPAPKAKEKAKAAKKPEPKAKTKAAKEKSKAEASSGVSPGARLKPLFVCPPEGPPPPKRAVSGSSRPAEPAKPPAVKARAATLPPKPVVGKAPVPGSARPAEPKQERGRMKLKLKVMRELKTKEEWKRMSYDERRKHQENIRKLLPPGTEQKKENANSCARVPAEKEKGVRKPEEANASRAREEEDEEMEAVSVEPTEKSEGEEGLEEEEPKEEDVTIEVKEEKPPGEKEIAQAKREHAARMKALREQRNRVEIGSGETTEATEAEATEATEAEVPKAASAATADATSMSSSTVMQNLLQGSLLGGLMADRSRLLKRLEELEKLSEEERNENDYEEKANIEEELDGILEKITKLKEPRCAKAAPKVVAGRLDQSTHDARYRAAIAKGVPHARAWKEEKGRRRAAEQRRKGTKERAKLNVQTQKDWAEHFATRPGRKEDNAKVDAMETVVVDSQSKEVDPSSATALVAVPLTGKEKTYYRQEGEEELKPKKEKEEKPRDPEKRRKINEKRARLAQKNKGKGKQKGKEEGKKRKAPEEEEDEGEDEDEEDDSWGDWKSPEGGPKDPPGGAAAIASVEVSLATNAVSASGGREHGPQDQRVEVNFDSGAAVTVVPMKYGRGTEKPREEMKFKTASGQNIPDYGLCGGYLIPKGNEFGKDFDAMMK</sequence>
<feature type="compositionally biased region" description="Acidic residues" evidence="3">
    <location>
        <begin position="331"/>
        <end position="342"/>
    </location>
</feature>
<keyword evidence="2" id="KW-0175">Coiled coil</keyword>
<dbReference type="InterPro" id="IPR001878">
    <property type="entry name" value="Znf_CCHC"/>
</dbReference>
<organism evidence="5 6">
    <name type="scientific">Symbiodinium necroappetens</name>
    <dbReference type="NCBI Taxonomy" id="1628268"/>
    <lineage>
        <taxon>Eukaryota</taxon>
        <taxon>Sar</taxon>
        <taxon>Alveolata</taxon>
        <taxon>Dinophyceae</taxon>
        <taxon>Suessiales</taxon>
        <taxon>Symbiodiniaceae</taxon>
        <taxon>Symbiodinium</taxon>
    </lineage>
</organism>
<evidence type="ECO:0000313" key="6">
    <source>
        <dbReference type="Proteomes" id="UP000601435"/>
    </source>
</evidence>
<proteinExistence type="predicted"/>
<name>A0A812Y2U1_9DINO</name>
<dbReference type="GO" id="GO:0003676">
    <property type="term" value="F:nucleic acid binding"/>
    <property type="evidence" value="ECO:0007669"/>
    <property type="project" value="InterPro"/>
</dbReference>
<feature type="region of interest" description="Disordered" evidence="3">
    <location>
        <begin position="292"/>
        <end position="385"/>
    </location>
</feature>
<feature type="coiled-coil region" evidence="2">
    <location>
        <begin position="735"/>
        <end position="781"/>
    </location>
</feature>
<keyword evidence="6" id="KW-1185">Reference proteome</keyword>
<feature type="compositionally biased region" description="Basic and acidic residues" evidence="3">
    <location>
        <begin position="903"/>
        <end position="932"/>
    </location>
</feature>
<feature type="region of interest" description="Disordered" evidence="3">
    <location>
        <begin position="824"/>
        <end position="851"/>
    </location>
</feature>
<feature type="compositionally biased region" description="Basic and acidic residues" evidence="3">
    <location>
        <begin position="407"/>
        <end position="462"/>
    </location>
</feature>
<evidence type="ECO:0000259" key="4">
    <source>
        <dbReference type="PROSITE" id="PS50158"/>
    </source>
</evidence>
<dbReference type="SMART" id="SM00343">
    <property type="entry name" value="ZnF_C2HC"/>
    <property type="match status" value="1"/>
</dbReference>
<feature type="compositionally biased region" description="Basic and acidic residues" evidence="3">
    <location>
        <begin position="321"/>
        <end position="330"/>
    </location>
</feature>
<evidence type="ECO:0000256" key="2">
    <source>
        <dbReference type="SAM" id="Coils"/>
    </source>
</evidence>
<dbReference type="PROSITE" id="PS50158">
    <property type="entry name" value="ZF_CCHC"/>
    <property type="match status" value="1"/>
</dbReference>
<protein>
    <recommendedName>
        <fullName evidence="4">CCHC-type domain-containing protein</fullName>
    </recommendedName>
</protein>
<keyword evidence="1" id="KW-0862">Zinc</keyword>
<feature type="compositionally biased region" description="Acidic residues" evidence="3">
    <location>
        <begin position="966"/>
        <end position="982"/>
    </location>
</feature>
<reference evidence="5" key="1">
    <citation type="submission" date="2021-02" db="EMBL/GenBank/DDBJ databases">
        <authorList>
            <person name="Dougan E. K."/>
            <person name="Rhodes N."/>
            <person name="Thang M."/>
            <person name="Chan C."/>
        </authorList>
    </citation>
    <scope>NUCLEOTIDE SEQUENCE</scope>
</reference>
<feature type="compositionally biased region" description="Basic and acidic residues" evidence="3">
    <location>
        <begin position="594"/>
        <end position="614"/>
    </location>
</feature>
<feature type="compositionally biased region" description="Acidic residues" evidence="3">
    <location>
        <begin position="634"/>
        <end position="644"/>
    </location>
</feature>
<feature type="non-terminal residue" evidence="5">
    <location>
        <position position="1"/>
    </location>
</feature>
<feature type="non-terminal residue" evidence="5">
    <location>
        <position position="1093"/>
    </location>
</feature>
<dbReference type="OrthoDB" id="449347at2759"/>
<feature type="compositionally biased region" description="Basic and acidic residues" evidence="3">
    <location>
        <begin position="562"/>
        <end position="573"/>
    </location>
</feature>